<organism evidence="1 2">
    <name type="scientific">Cellulomonas pakistanensis</name>
    <dbReference type="NCBI Taxonomy" id="992287"/>
    <lineage>
        <taxon>Bacteria</taxon>
        <taxon>Bacillati</taxon>
        <taxon>Actinomycetota</taxon>
        <taxon>Actinomycetes</taxon>
        <taxon>Micrococcales</taxon>
        <taxon>Cellulomonadaceae</taxon>
        <taxon>Cellulomonas</taxon>
    </lineage>
</organism>
<evidence type="ECO:0000313" key="1">
    <source>
        <dbReference type="EMBL" id="GIG36560.1"/>
    </source>
</evidence>
<protein>
    <submittedName>
        <fullName evidence="1">Uncharacterized protein</fullName>
    </submittedName>
</protein>
<dbReference type="AlphaFoldDB" id="A0A919PBK9"/>
<proteinExistence type="predicted"/>
<sequence>MDVSDSGPTVAALARSRQHALVIAAAMTAAGVADAVLSASGPVPGARVVGGSDVLQGFRGAGRAVARS</sequence>
<evidence type="ECO:0000313" key="2">
    <source>
        <dbReference type="Proteomes" id="UP000642125"/>
    </source>
</evidence>
<accession>A0A919PBK9</accession>
<dbReference type="Proteomes" id="UP000642125">
    <property type="component" value="Unassembled WGS sequence"/>
</dbReference>
<dbReference type="Gene3D" id="3.30.70.890">
    <property type="entry name" value="GHMP kinase, C-terminal domain"/>
    <property type="match status" value="1"/>
</dbReference>
<keyword evidence="2" id="KW-1185">Reference proteome</keyword>
<name>A0A919PBK9_9CELL</name>
<dbReference type="EMBL" id="BONO01000013">
    <property type="protein sequence ID" value="GIG36560.1"/>
    <property type="molecule type" value="Genomic_DNA"/>
</dbReference>
<gene>
    <name evidence="1" type="ORF">Cpa01nite_19410</name>
</gene>
<dbReference type="InterPro" id="IPR036554">
    <property type="entry name" value="GHMP_kinase_C_sf"/>
</dbReference>
<comment type="caution">
    <text evidence="1">The sequence shown here is derived from an EMBL/GenBank/DDBJ whole genome shotgun (WGS) entry which is preliminary data.</text>
</comment>
<dbReference type="RefSeq" id="WP_308439367.1">
    <property type="nucleotide sequence ID" value="NZ_BONO01000013.1"/>
</dbReference>
<reference evidence="1" key="1">
    <citation type="submission" date="2021-01" db="EMBL/GenBank/DDBJ databases">
        <title>Whole genome shotgun sequence of Cellulomonas pakistanensis NBRC 110800.</title>
        <authorList>
            <person name="Komaki H."/>
            <person name="Tamura T."/>
        </authorList>
    </citation>
    <scope>NUCLEOTIDE SEQUENCE</scope>
    <source>
        <strain evidence="1">NBRC 110800</strain>
    </source>
</reference>